<keyword evidence="3" id="KW-1185">Reference proteome</keyword>
<dbReference type="GeneID" id="2902433"/>
<accession>Q6BPR4</accession>
<dbReference type="FunCoup" id="Q6BPR4">
    <property type="interactions" value="9"/>
</dbReference>
<evidence type="ECO:0000313" key="2">
    <source>
        <dbReference type="EMBL" id="CAG88045.1"/>
    </source>
</evidence>
<feature type="transmembrane region" description="Helical" evidence="1">
    <location>
        <begin position="6"/>
        <end position="27"/>
    </location>
</feature>
<dbReference type="OrthoDB" id="2155101at2759"/>
<dbReference type="Proteomes" id="UP000000599">
    <property type="component" value="Chromosome E"/>
</dbReference>
<organism evidence="2 3">
    <name type="scientific">Debaryomyces hansenii (strain ATCC 36239 / CBS 767 / BCRC 21394 / JCM 1990 / NBRC 0083 / IGC 2968)</name>
    <name type="common">Yeast</name>
    <name type="synonym">Torulaspora hansenii</name>
    <dbReference type="NCBI Taxonomy" id="284592"/>
    <lineage>
        <taxon>Eukaryota</taxon>
        <taxon>Fungi</taxon>
        <taxon>Dikarya</taxon>
        <taxon>Ascomycota</taxon>
        <taxon>Saccharomycotina</taxon>
        <taxon>Pichiomycetes</taxon>
        <taxon>Debaryomycetaceae</taxon>
        <taxon>Debaryomyces</taxon>
    </lineage>
</organism>
<dbReference type="AlphaFoldDB" id="Q6BPR4"/>
<reference evidence="2 3" key="1">
    <citation type="journal article" date="2004" name="Nature">
        <title>Genome evolution in yeasts.</title>
        <authorList>
            <consortium name="Genolevures"/>
            <person name="Dujon B."/>
            <person name="Sherman D."/>
            <person name="Fischer G."/>
            <person name="Durrens P."/>
            <person name="Casaregola S."/>
            <person name="Lafontaine I."/>
            <person name="de Montigny J."/>
            <person name="Marck C."/>
            <person name="Neuveglise C."/>
            <person name="Talla E."/>
            <person name="Goffard N."/>
            <person name="Frangeul L."/>
            <person name="Aigle M."/>
            <person name="Anthouard V."/>
            <person name="Babour A."/>
            <person name="Barbe V."/>
            <person name="Barnay S."/>
            <person name="Blanchin S."/>
            <person name="Beckerich J.M."/>
            <person name="Beyne E."/>
            <person name="Bleykasten C."/>
            <person name="Boisrame A."/>
            <person name="Boyer J."/>
            <person name="Cattolico L."/>
            <person name="Confanioleri F."/>
            <person name="de Daruvar A."/>
            <person name="Despons L."/>
            <person name="Fabre E."/>
            <person name="Fairhead C."/>
            <person name="Ferry-Dumazet H."/>
            <person name="Groppi A."/>
            <person name="Hantraye F."/>
            <person name="Hennequin C."/>
            <person name="Jauniaux N."/>
            <person name="Joyet P."/>
            <person name="Kachouri R."/>
            <person name="Kerrest A."/>
            <person name="Koszul R."/>
            <person name="Lemaire M."/>
            <person name="Lesur I."/>
            <person name="Ma L."/>
            <person name="Muller H."/>
            <person name="Nicaud J.M."/>
            <person name="Nikolski M."/>
            <person name="Oztas S."/>
            <person name="Ozier-Kalogeropoulos O."/>
            <person name="Pellenz S."/>
            <person name="Potier S."/>
            <person name="Richard G.F."/>
            <person name="Straub M.L."/>
            <person name="Suleau A."/>
            <person name="Swennene D."/>
            <person name="Tekaia F."/>
            <person name="Wesolowski-Louvel M."/>
            <person name="Westhof E."/>
            <person name="Wirth B."/>
            <person name="Zeniou-Meyer M."/>
            <person name="Zivanovic I."/>
            <person name="Bolotin-Fukuhara M."/>
            <person name="Thierry A."/>
            <person name="Bouchier C."/>
            <person name="Caudron B."/>
            <person name="Scarpelli C."/>
            <person name="Gaillardin C."/>
            <person name="Weissenbach J."/>
            <person name="Wincker P."/>
            <person name="Souciet J.L."/>
        </authorList>
    </citation>
    <scope>NUCLEOTIDE SEQUENCE [LARGE SCALE GENOMIC DNA]</scope>
    <source>
        <strain evidence="3">ATCC 36239 / CBS 767 / BCRC 21394 / JCM 1990 / NBRC 0083 / IGC 2968</strain>
    </source>
</reference>
<dbReference type="STRING" id="284592.Q6BPR4"/>
<dbReference type="EMBL" id="CR382137">
    <property type="protein sequence ID" value="CAG88045.1"/>
    <property type="molecule type" value="Genomic_DNA"/>
</dbReference>
<keyword evidence="1" id="KW-1133">Transmembrane helix</keyword>
<dbReference type="GO" id="GO:0009306">
    <property type="term" value="P:protein secretion"/>
    <property type="evidence" value="ECO:0007669"/>
    <property type="project" value="InterPro"/>
</dbReference>
<keyword evidence="1" id="KW-0472">Membrane</keyword>
<evidence type="ECO:0000256" key="1">
    <source>
        <dbReference type="SAM" id="Phobius"/>
    </source>
</evidence>
<proteinExistence type="predicted"/>
<dbReference type="PANTHER" id="PTHR28011:SF1">
    <property type="entry name" value="NON-CLASSICAL EXPORT PROTEIN 1"/>
    <property type="match status" value="1"/>
</dbReference>
<protein>
    <submittedName>
        <fullName evidence="2">DEHA2E11440p</fullName>
    </submittedName>
</protein>
<sequence length="55" mass="6456">MQYPYLISRALDPVFAVSIGVASYYLYEQRTGRPDGHHLNELVVRKYNSWVKPEK</sequence>
<dbReference type="HOGENOM" id="CLU_188578_1_1_1"/>
<dbReference type="InterPro" id="IPR024242">
    <property type="entry name" value="NCE101"/>
</dbReference>
<dbReference type="eggNOG" id="ENOG502SBQ0">
    <property type="taxonomic scope" value="Eukaryota"/>
</dbReference>
<dbReference type="Pfam" id="PF11654">
    <property type="entry name" value="NCE101"/>
    <property type="match status" value="1"/>
</dbReference>
<dbReference type="PANTHER" id="PTHR28011">
    <property type="entry name" value="NON-CLASSICAL EXPORT PROTEIN 1"/>
    <property type="match status" value="1"/>
</dbReference>
<keyword evidence="1" id="KW-0812">Transmembrane</keyword>
<name>Q6BPR4_DEBHA</name>
<gene>
    <name evidence="2" type="ordered locus">DEHA2E11440g</name>
</gene>
<dbReference type="OMA" id="MQYPYLI"/>
<evidence type="ECO:0000313" key="3">
    <source>
        <dbReference type="Proteomes" id="UP000000599"/>
    </source>
</evidence>
<dbReference type="VEuPathDB" id="FungiDB:DEHA2E11440g"/>
<dbReference type="KEGG" id="dha:DEHA2E11440g"/>
<dbReference type="RefSeq" id="XP_459806.1">
    <property type="nucleotide sequence ID" value="XM_459806.1"/>
</dbReference>
<dbReference type="InParanoid" id="Q6BPR4"/>